<dbReference type="EMBL" id="CM055094">
    <property type="protein sequence ID" value="KAJ7561328.1"/>
    <property type="molecule type" value="Genomic_DNA"/>
</dbReference>
<gene>
    <name evidence="1" type="ORF">O6H91_03G024000</name>
</gene>
<name>A0ACC2E463_DIPCM</name>
<organism evidence="1 2">
    <name type="scientific">Diphasiastrum complanatum</name>
    <name type="common">Issler's clubmoss</name>
    <name type="synonym">Lycopodium complanatum</name>
    <dbReference type="NCBI Taxonomy" id="34168"/>
    <lineage>
        <taxon>Eukaryota</taxon>
        <taxon>Viridiplantae</taxon>
        <taxon>Streptophyta</taxon>
        <taxon>Embryophyta</taxon>
        <taxon>Tracheophyta</taxon>
        <taxon>Lycopodiopsida</taxon>
        <taxon>Lycopodiales</taxon>
        <taxon>Lycopodiaceae</taxon>
        <taxon>Lycopodioideae</taxon>
        <taxon>Diphasiastrum</taxon>
    </lineage>
</organism>
<comment type="caution">
    <text evidence="1">The sequence shown here is derived from an EMBL/GenBank/DDBJ whole genome shotgun (WGS) entry which is preliminary data.</text>
</comment>
<protein>
    <submittedName>
        <fullName evidence="1">Uncharacterized protein</fullName>
    </submittedName>
</protein>
<proteinExistence type="predicted"/>
<sequence length="213" mass="24173">MAEERVRSYVRLATARDVPIILALIRQLADFERLTHLCVATEKDLAVSLFNRPPFQGPSVLLLEISKQLACNALDPSPKADESKSTFNEIAKEWTLKGVEDEEAGLFKSLSEESRLVVGFVLFFPNYSTFLGKPGIYIEDLYVRQPYRRQGFGKLLLETVAEEAVKRGAGRVEWCVLDWNVNAINFYEGLGATLLHDWRICRLSGDALEKYRN</sequence>
<reference evidence="2" key="1">
    <citation type="journal article" date="2024" name="Proc. Natl. Acad. Sci. U.S.A.">
        <title>Extraordinary preservation of gene collinearity over three hundred million years revealed in homosporous lycophytes.</title>
        <authorList>
            <person name="Li C."/>
            <person name="Wickell D."/>
            <person name="Kuo L.Y."/>
            <person name="Chen X."/>
            <person name="Nie B."/>
            <person name="Liao X."/>
            <person name="Peng D."/>
            <person name="Ji J."/>
            <person name="Jenkins J."/>
            <person name="Williams M."/>
            <person name="Shu S."/>
            <person name="Plott C."/>
            <person name="Barry K."/>
            <person name="Rajasekar S."/>
            <person name="Grimwood J."/>
            <person name="Han X."/>
            <person name="Sun S."/>
            <person name="Hou Z."/>
            <person name="He W."/>
            <person name="Dai G."/>
            <person name="Sun C."/>
            <person name="Schmutz J."/>
            <person name="Leebens-Mack J.H."/>
            <person name="Li F.W."/>
            <person name="Wang L."/>
        </authorList>
    </citation>
    <scope>NUCLEOTIDE SEQUENCE [LARGE SCALE GENOMIC DNA]</scope>
    <source>
        <strain evidence="2">cv. PW_Plant_1</strain>
    </source>
</reference>
<dbReference type="Proteomes" id="UP001162992">
    <property type="component" value="Chromosome 3"/>
</dbReference>
<keyword evidence="2" id="KW-1185">Reference proteome</keyword>
<accession>A0ACC2E463</accession>
<evidence type="ECO:0000313" key="1">
    <source>
        <dbReference type="EMBL" id="KAJ7561328.1"/>
    </source>
</evidence>
<evidence type="ECO:0000313" key="2">
    <source>
        <dbReference type="Proteomes" id="UP001162992"/>
    </source>
</evidence>